<keyword evidence="2" id="KW-1185">Reference proteome</keyword>
<reference evidence="1" key="1">
    <citation type="submission" date="2020-11" db="EMBL/GenBank/DDBJ databases">
        <title>Sequencing the genomes of 1000 actinobacteria strains.</title>
        <authorList>
            <person name="Klenk H.-P."/>
        </authorList>
    </citation>
    <scope>NUCLEOTIDE SEQUENCE</scope>
    <source>
        <strain evidence="1">DSM 45356</strain>
    </source>
</reference>
<accession>A0A8J7GNN1</accession>
<dbReference type="Gene3D" id="3.90.1140.10">
    <property type="entry name" value="Cyclic phosphodiesterase"/>
    <property type="match status" value="1"/>
</dbReference>
<evidence type="ECO:0000313" key="1">
    <source>
        <dbReference type="EMBL" id="MBG6136049.1"/>
    </source>
</evidence>
<dbReference type="EMBL" id="JADOUF010000001">
    <property type="protein sequence ID" value="MBG6136049.1"/>
    <property type="molecule type" value="Genomic_DNA"/>
</dbReference>
<dbReference type="Proteomes" id="UP000622552">
    <property type="component" value="Unassembled WGS sequence"/>
</dbReference>
<gene>
    <name evidence="1" type="ORF">IW245_002243</name>
</gene>
<dbReference type="Pfam" id="PF13563">
    <property type="entry name" value="2_5_RNA_ligase2"/>
    <property type="match status" value="1"/>
</dbReference>
<sequence length="227" mass="24798">MTAFPHQLPSSLTDHDAIVTNDWAAYAGLRRLSDHWSRPAWPDGAEAYYWILALGDQPDLRRRAAELQKALHNDADLAPVPLDLLHLTLLRVSAIEDISQTNLSAIAANATQRLGGSGAIPLAVGPLAGSTGAVRFSVSPWDRIIHIHAELAAAAAACLGERVVADLRPHISIAYNGLHRSAQPVIAAVEELRDERPVEVNVSHIYLVSLRRQGKQYSWMPVHTIFL</sequence>
<dbReference type="InterPro" id="IPR009097">
    <property type="entry name" value="Cyclic_Pdiesterase"/>
</dbReference>
<dbReference type="GO" id="GO:0016874">
    <property type="term" value="F:ligase activity"/>
    <property type="evidence" value="ECO:0007669"/>
    <property type="project" value="UniProtKB-KW"/>
</dbReference>
<dbReference type="AlphaFoldDB" id="A0A8J7GNN1"/>
<protein>
    <submittedName>
        <fullName evidence="1">2'-5' RNA ligase</fullName>
    </submittedName>
</protein>
<name>A0A8J7GNN1_9ACTN</name>
<evidence type="ECO:0000313" key="2">
    <source>
        <dbReference type="Proteomes" id="UP000622552"/>
    </source>
</evidence>
<comment type="caution">
    <text evidence="1">The sequence shown here is derived from an EMBL/GenBank/DDBJ whole genome shotgun (WGS) entry which is preliminary data.</text>
</comment>
<keyword evidence="1" id="KW-0436">Ligase</keyword>
<dbReference type="RefSeq" id="WP_197003088.1">
    <property type="nucleotide sequence ID" value="NZ_BONS01000001.1"/>
</dbReference>
<dbReference type="SUPFAM" id="SSF55144">
    <property type="entry name" value="LigT-like"/>
    <property type="match status" value="1"/>
</dbReference>
<proteinExistence type="predicted"/>
<organism evidence="1 2">
    <name type="scientific">Longispora fulva</name>
    <dbReference type="NCBI Taxonomy" id="619741"/>
    <lineage>
        <taxon>Bacteria</taxon>
        <taxon>Bacillati</taxon>
        <taxon>Actinomycetota</taxon>
        <taxon>Actinomycetes</taxon>
        <taxon>Micromonosporales</taxon>
        <taxon>Micromonosporaceae</taxon>
        <taxon>Longispora</taxon>
    </lineage>
</organism>